<comment type="caution">
    <text evidence="2">The sequence shown here is derived from an EMBL/GenBank/DDBJ whole genome shotgun (WGS) entry which is preliminary data.</text>
</comment>
<reference evidence="2" key="1">
    <citation type="journal article" date="2022" name="bioRxiv">
        <title>Sequencing and chromosome-scale assembly of the giantPleurodeles waltlgenome.</title>
        <authorList>
            <person name="Brown T."/>
            <person name="Elewa A."/>
            <person name="Iarovenko S."/>
            <person name="Subramanian E."/>
            <person name="Araus A.J."/>
            <person name="Petzold A."/>
            <person name="Susuki M."/>
            <person name="Suzuki K.-i.T."/>
            <person name="Hayashi T."/>
            <person name="Toyoda A."/>
            <person name="Oliveira C."/>
            <person name="Osipova E."/>
            <person name="Leigh N.D."/>
            <person name="Simon A."/>
            <person name="Yun M.H."/>
        </authorList>
    </citation>
    <scope>NUCLEOTIDE SEQUENCE</scope>
    <source>
        <strain evidence="2">20211129_DDA</strain>
        <tissue evidence="2">Liver</tissue>
    </source>
</reference>
<dbReference type="EMBL" id="JANPWB010000009">
    <property type="protein sequence ID" value="KAJ1154535.1"/>
    <property type="molecule type" value="Genomic_DNA"/>
</dbReference>
<accession>A0AAV7RUG0</accession>
<feature type="compositionally biased region" description="Polar residues" evidence="1">
    <location>
        <begin position="63"/>
        <end position="77"/>
    </location>
</feature>
<dbReference type="AlphaFoldDB" id="A0AAV7RUG0"/>
<feature type="compositionally biased region" description="Pro residues" evidence="1">
    <location>
        <begin position="78"/>
        <end position="89"/>
    </location>
</feature>
<keyword evidence="3" id="KW-1185">Reference proteome</keyword>
<evidence type="ECO:0000313" key="3">
    <source>
        <dbReference type="Proteomes" id="UP001066276"/>
    </source>
</evidence>
<gene>
    <name evidence="2" type="ORF">NDU88_007286</name>
</gene>
<feature type="region of interest" description="Disordered" evidence="1">
    <location>
        <begin position="62"/>
        <end position="121"/>
    </location>
</feature>
<feature type="compositionally biased region" description="Basic residues" evidence="1">
    <location>
        <begin position="112"/>
        <end position="121"/>
    </location>
</feature>
<dbReference type="Proteomes" id="UP001066276">
    <property type="component" value="Chromosome 5"/>
</dbReference>
<protein>
    <submittedName>
        <fullName evidence="2">Uncharacterized protein</fullName>
    </submittedName>
</protein>
<evidence type="ECO:0000256" key="1">
    <source>
        <dbReference type="SAM" id="MobiDB-lite"/>
    </source>
</evidence>
<organism evidence="2 3">
    <name type="scientific">Pleurodeles waltl</name>
    <name type="common">Iberian ribbed newt</name>
    <dbReference type="NCBI Taxonomy" id="8319"/>
    <lineage>
        <taxon>Eukaryota</taxon>
        <taxon>Metazoa</taxon>
        <taxon>Chordata</taxon>
        <taxon>Craniata</taxon>
        <taxon>Vertebrata</taxon>
        <taxon>Euteleostomi</taxon>
        <taxon>Amphibia</taxon>
        <taxon>Batrachia</taxon>
        <taxon>Caudata</taxon>
        <taxon>Salamandroidea</taxon>
        <taxon>Salamandridae</taxon>
        <taxon>Pleurodelinae</taxon>
        <taxon>Pleurodeles</taxon>
    </lineage>
</organism>
<evidence type="ECO:0000313" key="2">
    <source>
        <dbReference type="EMBL" id="KAJ1154535.1"/>
    </source>
</evidence>
<proteinExistence type="predicted"/>
<name>A0AAV7RUG0_PLEWA</name>
<sequence>MSSSVRPLRFGLRWHGPTSPVMPRPRVICQSLLEGPRCSNRSPYQGSEVRRFRRTYAALWAASSPSQMSRLRRQSNATPPPGRPSPPRASPESQVLRLASGDSPGADQCRCSSRRGQRQVR</sequence>